<evidence type="ECO:0000313" key="5">
    <source>
        <dbReference type="EMBL" id="BCA86727.1"/>
    </source>
</evidence>
<dbReference type="SMART" id="SM00764">
    <property type="entry name" value="Citrate_ly_lig"/>
    <property type="match status" value="1"/>
</dbReference>
<dbReference type="GO" id="GO:0005524">
    <property type="term" value="F:ATP binding"/>
    <property type="evidence" value="ECO:0007669"/>
    <property type="project" value="UniProtKB-UniRule"/>
</dbReference>
<dbReference type="GO" id="GO:0016747">
    <property type="term" value="F:acyltransferase activity, transferring groups other than amino-acyl groups"/>
    <property type="evidence" value="ECO:0007669"/>
    <property type="project" value="InterPro"/>
</dbReference>
<protein>
    <recommendedName>
        <fullName evidence="3">[Citrate [pro-3S]-lyase] ligase</fullName>
        <ecNumber evidence="3">6.2.1.22</ecNumber>
    </recommendedName>
</protein>
<dbReference type="EMBL" id="AP022822">
    <property type="protein sequence ID" value="BCA86727.1"/>
    <property type="molecule type" value="Genomic_DNA"/>
</dbReference>
<proteinExistence type="predicted"/>
<dbReference type="InterPro" id="IPR004821">
    <property type="entry name" value="Cyt_trans-like"/>
</dbReference>
<dbReference type="Proteomes" id="UP000502998">
    <property type="component" value="Chromosome"/>
</dbReference>
<dbReference type="InterPro" id="IPR000182">
    <property type="entry name" value="GNAT_dom"/>
</dbReference>
<dbReference type="NCBIfam" id="TIGR00124">
    <property type="entry name" value="cit_ly_ligase"/>
    <property type="match status" value="1"/>
</dbReference>
<dbReference type="AlphaFoldDB" id="A0A679IT36"/>
<comment type="function">
    <text evidence="3">Acetylation of prosthetic group (2-(5''-phosphoribosyl)-3'-dephosphocoenzyme-A) of the gamma subunit of citrate lyase.</text>
</comment>
<sequence>MLTLKRLWILRDAKDQNQWREFLKSGGLHPAEDATYTVGIYDNDELVATGSLSDNIIKYLLVCKRYQSENLLTQIIVHLIERLHEEDIFHYFVYTAPDKEVIFRSLGFKKIMSTKEVLFMEQGEPDFDDYLTYIDQFDHDGENGGIVMNANPFTLGHKYLVEQARKVCDHVYVFVVSEEKSEFSSPERFALVKEGLKEFDDVTVLPARDYMVSSLTFPAYFLKDRAELNIANVQAHLDATLFKERIAPVLHITKRFVGEEPYSKVTNVYNDAMKEVFRPDLSLTILPRLAINGEVVSATKVRQALQDHNEPLVQSFVPGTVLAYLKEKNKI</sequence>
<dbReference type="Gene3D" id="3.40.630.30">
    <property type="match status" value="1"/>
</dbReference>
<dbReference type="KEGG" id="esg:EsVE80_22500"/>
<dbReference type="NCBIfam" id="TIGR00125">
    <property type="entry name" value="cyt_tran_rel"/>
    <property type="match status" value="1"/>
</dbReference>
<evidence type="ECO:0000313" key="6">
    <source>
        <dbReference type="Proteomes" id="UP000502998"/>
    </source>
</evidence>
<dbReference type="InterPro" id="IPR005216">
    <property type="entry name" value="Citrate_lyase_ligase"/>
</dbReference>
<dbReference type="PANTHER" id="PTHR40599:SF1">
    <property type="entry name" value="[CITRATE [PRO-3S]-LYASE] LIGASE"/>
    <property type="match status" value="1"/>
</dbReference>
<name>A0A679IT36_9ENTE</name>
<dbReference type="SUPFAM" id="SSF55729">
    <property type="entry name" value="Acyl-CoA N-acyltransferases (Nat)"/>
    <property type="match status" value="1"/>
</dbReference>
<dbReference type="PIRSF" id="PIRSF005751">
    <property type="entry name" value="Acet_citr_lig"/>
    <property type="match status" value="1"/>
</dbReference>
<keyword evidence="5" id="KW-0456">Lyase</keyword>
<dbReference type="PANTHER" id="PTHR40599">
    <property type="entry name" value="[CITRATE [PRO-3S]-LYASE] LIGASE"/>
    <property type="match status" value="1"/>
</dbReference>
<dbReference type="InterPro" id="IPR013166">
    <property type="entry name" value="Citrate_lyase_ligase_C"/>
</dbReference>
<evidence type="ECO:0000256" key="3">
    <source>
        <dbReference type="PIRNR" id="PIRNR005751"/>
    </source>
</evidence>
<dbReference type="RefSeq" id="WP_173103834.1">
    <property type="nucleotide sequence ID" value="NZ_AP022822.1"/>
</dbReference>
<gene>
    <name evidence="5" type="primary">citC</name>
    <name evidence="5" type="ORF">EsVE80_22500</name>
</gene>
<keyword evidence="6" id="KW-1185">Reference proteome</keyword>
<evidence type="ECO:0000256" key="1">
    <source>
        <dbReference type="ARBA" id="ARBA00022741"/>
    </source>
</evidence>
<dbReference type="SUPFAM" id="SSF52374">
    <property type="entry name" value="Nucleotidylyl transferase"/>
    <property type="match status" value="1"/>
</dbReference>
<dbReference type="Pfam" id="PF08218">
    <property type="entry name" value="Citrate_ly_lig"/>
    <property type="match status" value="1"/>
</dbReference>
<organism evidence="5 6">
    <name type="scientific">Enterococcus saigonensis</name>
    <dbReference type="NCBI Taxonomy" id="1805431"/>
    <lineage>
        <taxon>Bacteria</taxon>
        <taxon>Bacillati</taxon>
        <taxon>Bacillota</taxon>
        <taxon>Bacilli</taxon>
        <taxon>Lactobacillales</taxon>
        <taxon>Enterococcaceae</taxon>
        <taxon>Enterococcus</taxon>
    </lineage>
</organism>
<dbReference type="EC" id="6.2.1.22" evidence="3"/>
<evidence type="ECO:0000259" key="4">
    <source>
        <dbReference type="PROSITE" id="PS51186"/>
    </source>
</evidence>
<dbReference type="GO" id="GO:0016829">
    <property type="term" value="F:lyase activity"/>
    <property type="evidence" value="ECO:0007669"/>
    <property type="project" value="UniProtKB-KW"/>
</dbReference>
<reference evidence="5 6" key="1">
    <citation type="submission" date="2020-02" db="EMBL/GenBank/DDBJ databases">
        <title>Characterization of vanA genotype vancomycin-resistant Enterococcus saigonensis VE80.</title>
        <authorList>
            <person name="Harada T."/>
            <person name="Motooka D."/>
            <person name="Nakamura S."/>
            <person name="Yamamoto Y."/>
            <person name="Kawahara R."/>
            <person name="Kawatsu K."/>
        </authorList>
    </citation>
    <scope>NUCLEOTIDE SEQUENCE [LARGE SCALE GENOMIC DNA]</scope>
    <source>
        <strain evidence="5 6">VE80</strain>
    </source>
</reference>
<dbReference type="GO" id="GO:0008771">
    <property type="term" value="F:[citrate (pro-3S)-lyase] ligase activity"/>
    <property type="evidence" value="ECO:0007669"/>
    <property type="project" value="UniProtKB-EC"/>
</dbReference>
<dbReference type="PROSITE" id="PS51186">
    <property type="entry name" value="GNAT"/>
    <property type="match status" value="1"/>
</dbReference>
<dbReference type="InterPro" id="IPR016181">
    <property type="entry name" value="Acyl_CoA_acyltransferase"/>
</dbReference>
<dbReference type="Gene3D" id="3.40.50.620">
    <property type="entry name" value="HUPs"/>
    <property type="match status" value="1"/>
</dbReference>
<feature type="domain" description="N-acetyltransferase" evidence="4">
    <location>
        <begin position="1"/>
        <end position="125"/>
    </location>
</feature>
<evidence type="ECO:0000256" key="2">
    <source>
        <dbReference type="ARBA" id="ARBA00022840"/>
    </source>
</evidence>
<keyword evidence="2 3" id="KW-0067">ATP-binding</keyword>
<keyword evidence="3 5" id="KW-0436">Ligase</keyword>
<comment type="catalytic activity">
    <reaction evidence="3">
        <text>holo-[citrate lyase ACP] + acetate + ATP = acetyl-[citrate lyase ACP] + AMP + diphosphate</text>
        <dbReference type="Rhea" id="RHEA:23788"/>
        <dbReference type="Rhea" id="RHEA-COMP:10158"/>
        <dbReference type="Rhea" id="RHEA-COMP:13710"/>
        <dbReference type="ChEBI" id="CHEBI:30089"/>
        <dbReference type="ChEBI" id="CHEBI:30616"/>
        <dbReference type="ChEBI" id="CHEBI:33019"/>
        <dbReference type="ChEBI" id="CHEBI:82683"/>
        <dbReference type="ChEBI" id="CHEBI:137976"/>
        <dbReference type="ChEBI" id="CHEBI:456215"/>
        <dbReference type="EC" id="6.2.1.22"/>
    </reaction>
</comment>
<dbReference type="InterPro" id="IPR014729">
    <property type="entry name" value="Rossmann-like_a/b/a_fold"/>
</dbReference>
<keyword evidence="1 3" id="KW-0547">Nucleotide-binding</keyword>
<accession>A0A679IT36</accession>